<dbReference type="Proteomes" id="UP000414136">
    <property type="component" value="Unassembled WGS sequence"/>
</dbReference>
<comment type="similarity">
    <text evidence="1">Belongs to the short-chain dehydrogenases/reductases (SDR) family.</text>
</comment>
<dbReference type="CDD" id="cd05233">
    <property type="entry name" value="SDR_c"/>
    <property type="match status" value="1"/>
</dbReference>
<organism evidence="2 3">
    <name type="scientific">Pandoraea captiosa</name>
    <dbReference type="NCBI Taxonomy" id="2508302"/>
    <lineage>
        <taxon>Bacteria</taxon>
        <taxon>Pseudomonadati</taxon>
        <taxon>Pseudomonadota</taxon>
        <taxon>Betaproteobacteria</taxon>
        <taxon>Burkholderiales</taxon>
        <taxon>Burkholderiaceae</taxon>
        <taxon>Pandoraea</taxon>
    </lineage>
</organism>
<dbReference type="PRINTS" id="PR00080">
    <property type="entry name" value="SDRFAMILY"/>
</dbReference>
<dbReference type="PANTHER" id="PTHR43975:SF2">
    <property type="entry name" value="EG:BACR7A4.14 PROTEIN-RELATED"/>
    <property type="match status" value="1"/>
</dbReference>
<dbReference type="GO" id="GO:0047936">
    <property type="term" value="F:glucose 1-dehydrogenase [NAD(P)+] activity"/>
    <property type="evidence" value="ECO:0007669"/>
    <property type="project" value="UniProtKB-EC"/>
</dbReference>
<evidence type="ECO:0000313" key="3">
    <source>
        <dbReference type="Proteomes" id="UP000414136"/>
    </source>
</evidence>
<dbReference type="Gene3D" id="3.40.50.720">
    <property type="entry name" value="NAD(P)-binding Rossmann-like Domain"/>
    <property type="match status" value="1"/>
</dbReference>
<dbReference type="SUPFAM" id="SSF51735">
    <property type="entry name" value="NAD(P)-binding Rossmann-fold domains"/>
    <property type="match status" value="1"/>
</dbReference>
<dbReference type="EC" id="1.1.1.47" evidence="2"/>
<dbReference type="EMBL" id="CABPSQ010000006">
    <property type="protein sequence ID" value="VVE70032.1"/>
    <property type="molecule type" value="Genomic_DNA"/>
</dbReference>
<dbReference type="FunFam" id="3.40.50.720:FF:000084">
    <property type="entry name" value="Short-chain dehydrogenase reductase"/>
    <property type="match status" value="1"/>
</dbReference>
<proteinExistence type="inferred from homology"/>
<dbReference type="InterPro" id="IPR002347">
    <property type="entry name" value="SDR_fam"/>
</dbReference>
<sequence length="251" mass="26411">MLRFKDKVVLVTGAGSGIGYATAERIAQEGGKLLLADINADALRRAGDAIQAAHATEYGTFVFDASDMGGTRAMVKAAAAHFGRLDVLCNIAGIAGGWHTHEMPEADYKRMMAINVDGVFACCQEAIPHLIESKGNIVNMASASSKQGQPYTAAYCASKAAVVAITRCLAVEYAGNGVRANAVCPGGVNTNIHHTIQFPKDADAKMMEKLYPLFPIAEPHEIAAAIAYLASDEARYVTGVDFSIDGGQTVS</sequence>
<accession>A0A5E5AB51</accession>
<evidence type="ECO:0000256" key="1">
    <source>
        <dbReference type="ARBA" id="ARBA00006484"/>
    </source>
</evidence>
<dbReference type="PROSITE" id="PS00061">
    <property type="entry name" value="ADH_SHORT"/>
    <property type="match status" value="1"/>
</dbReference>
<keyword evidence="2" id="KW-0560">Oxidoreductase</keyword>
<dbReference type="PANTHER" id="PTHR43975">
    <property type="entry name" value="ZGC:101858"/>
    <property type="match status" value="1"/>
</dbReference>
<gene>
    <name evidence="2" type="ORF">PCA31118_03406</name>
</gene>
<dbReference type="AlphaFoldDB" id="A0A5E5AB51"/>
<dbReference type="Pfam" id="PF13561">
    <property type="entry name" value="adh_short_C2"/>
    <property type="match status" value="1"/>
</dbReference>
<dbReference type="InterPro" id="IPR020904">
    <property type="entry name" value="Sc_DH/Rdtase_CS"/>
</dbReference>
<dbReference type="InterPro" id="IPR036291">
    <property type="entry name" value="NAD(P)-bd_dom_sf"/>
</dbReference>
<evidence type="ECO:0000313" key="2">
    <source>
        <dbReference type="EMBL" id="VVE70032.1"/>
    </source>
</evidence>
<dbReference type="OrthoDB" id="6823797at2"/>
<protein>
    <submittedName>
        <fullName evidence="2">Sugar dehydrogenase</fullName>
        <ecNumber evidence="2">1.1.1.47</ecNumber>
    </submittedName>
</protein>
<reference evidence="2 3" key="1">
    <citation type="submission" date="2019-08" db="EMBL/GenBank/DDBJ databases">
        <authorList>
            <person name="Peeters C."/>
        </authorList>
    </citation>
    <scope>NUCLEOTIDE SEQUENCE [LARGE SCALE GENOMIC DNA]</scope>
    <source>
        <strain evidence="2 3">LMG 31118</strain>
    </source>
</reference>
<name>A0A5E5AB51_9BURK</name>
<dbReference type="PRINTS" id="PR00081">
    <property type="entry name" value="GDHRDH"/>
</dbReference>
<keyword evidence="3" id="KW-1185">Reference proteome</keyword>